<dbReference type="AlphaFoldDB" id="U7QJK2"/>
<keyword evidence="1" id="KW-0547">Nucleotide-binding</keyword>
<keyword evidence="3" id="KW-0175">Coiled coil</keyword>
<feature type="coiled-coil region" evidence="3">
    <location>
        <begin position="209"/>
        <end position="297"/>
    </location>
</feature>
<dbReference type="OrthoDB" id="9758283at2"/>
<keyword evidence="4" id="KW-0812">Transmembrane</keyword>
<protein>
    <submittedName>
        <fullName evidence="5">CobQ/CobB/MinD/ParA nucleotide binding domain protein</fullName>
    </submittedName>
</protein>
<dbReference type="InterPro" id="IPR005702">
    <property type="entry name" value="Wzc-like_C"/>
</dbReference>
<keyword evidence="4" id="KW-0472">Membrane</keyword>
<organism evidence="5 6">
    <name type="scientific">Lyngbya aestuarii BL J</name>
    <dbReference type="NCBI Taxonomy" id="1348334"/>
    <lineage>
        <taxon>Bacteria</taxon>
        <taxon>Bacillati</taxon>
        <taxon>Cyanobacteriota</taxon>
        <taxon>Cyanophyceae</taxon>
        <taxon>Oscillatoriophycideae</taxon>
        <taxon>Oscillatoriales</taxon>
        <taxon>Microcoleaceae</taxon>
        <taxon>Lyngbya</taxon>
    </lineage>
</organism>
<dbReference type="SUPFAM" id="SSF52540">
    <property type="entry name" value="P-loop containing nucleoside triphosphate hydrolases"/>
    <property type="match status" value="1"/>
</dbReference>
<feature type="coiled-coil region" evidence="3">
    <location>
        <begin position="324"/>
        <end position="389"/>
    </location>
</feature>
<dbReference type="Proteomes" id="UP000017127">
    <property type="component" value="Unassembled WGS sequence"/>
</dbReference>
<keyword evidence="4" id="KW-1133">Transmembrane helix</keyword>
<dbReference type="InterPro" id="IPR027417">
    <property type="entry name" value="P-loop_NTPase"/>
</dbReference>
<keyword evidence="6" id="KW-1185">Reference proteome</keyword>
<keyword evidence="2" id="KW-0067">ATP-binding</keyword>
<accession>U7QJK2</accession>
<name>U7QJK2_9CYAN</name>
<dbReference type="Gene3D" id="3.40.50.300">
    <property type="entry name" value="P-loop containing nucleotide triphosphate hydrolases"/>
    <property type="match status" value="1"/>
</dbReference>
<dbReference type="PANTHER" id="PTHR32309:SF31">
    <property type="entry name" value="CAPSULAR EXOPOLYSACCHARIDE FAMILY"/>
    <property type="match status" value="1"/>
</dbReference>
<evidence type="ECO:0000256" key="4">
    <source>
        <dbReference type="SAM" id="Phobius"/>
    </source>
</evidence>
<gene>
    <name evidence="5" type="ORF">M595_1999</name>
</gene>
<sequence>MTLPIVKRYLIAFEQYKWAGLSTFMLALGVSGAVAMILEPPETPPYTASGILTYQNPPVLFSETGQSIRERGQQLNEGMLLQPRVIESVMTKVAVTPKELKDNLKVTVKEAEDNQPSYIQVRFSDPSRERAVEIVNVMMKEMVEQSRLINTQQLRDIIDTVTTRLEPVEQELRQAEKALEEYDKREGATLLAIESGVLPEAIVGNQKQQQNTQIQLDTLTAQIQSLQSRLGLNADQAYVSQALTADPIIAQLRVQLYQIESQLALLRQDYRDEHPQVAALIKQKQAAERQLQARASEVLGGDGIAAPLRQANQIRVDSSLDPARQQLAQNLMTLQTQKETLQQQLENLKKIEVDLRETYRTLPNKQLEKQRLEQELAYKRALYDKMKAQLVDSQAAEAETVSSLKVAQEGYASDVEIPEAISMALILAGGGLAGVLGGAVLIFVLGMLSGKFYTWEEIKGALQEREVPLLGLLPNVMFFEESFQEMPLLLKPHSPYLEYYEKVRSNLQRSGEKPARVVLITSAGELEGKTFCAYNLAIATARAGKRTLLIEGDLRSPSRVESLKLAPEPLSGTEPLHYYGDANNCIRLVPDVENLYVIPSPGPVRQAATVLESSEMKRLLNEVRYRFDMVIIDVPSLSANNDALTLEPSTDGMVLVARPSYTLSGQLGEFAEELTEIDEDEDSTKYRPRLLGAIINGADIEVEWFEEPIEENLIPIHSTTSQRTLPAQSYPVAQLPPKVKR</sequence>
<feature type="coiled-coil region" evidence="3">
    <location>
        <begin position="158"/>
        <end position="185"/>
    </location>
</feature>
<dbReference type="CDD" id="cd05387">
    <property type="entry name" value="BY-kinase"/>
    <property type="match status" value="1"/>
</dbReference>
<evidence type="ECO:0000313" key="6">
    <source>
        <dbReference type="Proteomes" id="UP000017127"/>
    </source>
</evidence>
<proteinExistence type="predicted"/>
<evidence type="ECO:0000256" key="3">
    <source>
        <dbReference type="SAM" id="Coils"/>
    </source>
</evidence>
<dbReference type="RefSeq" id="WP_023065831.1">
    <property type="nucleotide sequence ID" value="NZ_AUZM01000015.1"/>
</dbReference>
<evidence type="ECO:0000256" key="2">
    <source>
        <dbReference type="ARBA" id="ARBA00022840"/>
    </source>
</evidence>
<dbReference type="InterPro" id="IPR050445">
    <property type="entry name" value="Bact_polysacc_biosynth/exp"/>
</dbReference>
<evidence type="ECO:0000256" key="1">
    <source>
        <dbReference type="ARBA" id="ARBA00022741"/>
    </source>
</evidence>
<evidence type="ECO:0000313" key="5">
    <source>
        <dbReference type="EMBL" id="ERT08068.1"/>
    </source>
</evidence>
<dbReference type="PATRIC" id="fig|1348334.3.peg.1946"/>
<reference evidence="5 6" key="1">
    <citation type="journal article" date="2013" name="Front. Microbiol.">
        <title>Comparative genomic analyses of the cyanobacterium, Lyngbya aestuarii BL J, a powerful hydrogen producer.</title>
        <authorList>
            <person name="Kothari A."/>
            <person name="Vaughn M."/>
            <person name="Garcia-Pichel F."/>
        </authorList>
    </citation>
    <scope>NUCLEOTIDE SEQUENCE [LARGE SCALE GENOMIC DNA]</scope>
    <source>
        <strain evidence="5 6">BL J</strain>
    </source>
</reference>
<dbReference type="EMBL" id="AUZM01000015">
    <property type="protein sequence ID" value="ERT08068.1"/>
    <property type="molecule type" value="Genomic_DNA"/>
</dbReference>
<dbReference type="PANTHER" id="PTHR32309">
    <property type="entry name" value="TYROSINE-PROTEIN KINASE"/>
    <property type="match status" value="1"/>
</dbReference>
<feature type="transmembrane region" description="Helical" evidence="4">
    <location>
        <begin position="423"/>
        <end position="448"/>
    </location>
</feature>
<comment type="caution">
    <text evidence="5">The sequence shown here is derived from an EMBL/GenBank/DDBJ whole genome shotgun (WGS) entry which is preliminary data.</text>
</comment>